<organism evidence="2 3">
    <name type="scientific">Sorangium cellulosum</name>
    <name type="common">Polyangium cellulosum</name>
    <dbReference type="NCBI Taxonomy" id="56"/>
    <lineage>
        <taxon>Bacteria</taxon>
        <taxon>Pseudomonadati</taxon>
        <taxon>Myxococcota</taxon>
        <taxon>Polyangia</taxon>
        <taxon>Polyangiales</taxon>
        <taxon>Polyangiaceae</taxon>
        <taxon>Sorangium</taxon>
    </lineage>
</organism>
<dbReference type="AlphaFoldDB" id="A0A4P2Q6T6"/>
<sequence>MRQVLRHIFQKKQAYARLPLFERMRDEQLDPRERLAFYPCMAHFILSFGDLNKFVLREEGAADVYQEMVNEHSREDDHHWPWYLEDLEKLGYNVEARGTEWMRFLWGEETIQNRILTARLTALIKGTTGLERLVIIEAIEETGNVLFGAILPLAEVLERRLGTQLRYCGNFHFERESGHAVNADHAELARITLDPETRARYKALVDEVFAMFEPWTHELLRYALAHPASASKAPWQSSPRDATRSRSLRSRLLGSDRPPAIAPRRALHGKALLQILHGCR</sequence>
<evidence type="ECO:0000256" key="1">
    <source>
        <dbReference type="SAM" id="MobiDB-lite"/>
    </source>
</evidence>
<proteinExistence type="predicted"/>
<accession>A0A4P2Q6T6</accession>
<name>A0A4P2Q6T6_SORCE</name>
<gene>
    <name evidence="2" type="ORF">SOCEGT47_057580</name>
</gene>
<dbReference type="EMBL" id="CP012670">
    <property type="protein sequence ID" value="AUX25214.1"/>
    <property type="molecule type" value="Genomic_DNA"/>
</dbReference>
<protein>
    <recommendedName>
        <fullName evidence="4">Thiaminase-2/PQQC domain-containing protein</fullName>
    </recommendedName>
</protein>
<evidence type="ECO:0000313" key="3">
    <source>
        <dbReference type="Proteomes" id="UP000295781"/>
    </source>
</evidence>
<dbReference type="Gene3D" id="1.20.910.10">
    <property type="entry name" value="Heme oxygenase-like"/>
    <property type="match status" value="1"/>
</dbReference>
<reference evidence="2 3" key="1">
    <citation type="submission" date="2015-09" db="EMBL/GenBank/DDBJ databases">
        <title>Sorangium comparison.</title>
        <authorList>
            <person name="Zaburannyi N."/>
            <person name="Bunk B."/>
            <person name="Overmann J."/>
            <person name="Mueller R."/>
        </authorList>
    </citation>
    <scope>NUCLEOTIDE SEQUENCE [LARGE SCALE GENOMIC DNA]</scope>
    <source>
        <strain evidence="2 3">So ceGT47</strain>
    </source>
</reference>
<dbReference type="RefSeq" id="WP_242515317.1">
    <property type="nucleotide sequence ID" value="NZ_CP012670.1"/>
</dbReference>
<dbReference type="Proteomes" id="UP000295781">
    <property type="component" value="Chromosome"/>
</dbReference>
<dbReference type="InterPro" id="IPR016084">
    <property type="entry name" value="Haem_Oase-like_multi-hlx"/>
</dbReference>
<evidence type="ECO:0000313" key="2">
    <source>
        <dbReference type="EMBL" id="AUX25214.1"/>
    </source>
</evidence>
<evidence type="ECO:0008006" key="4">
    <source>
        <dbReference type="Google" id="ProtNLM"/>
    </source>
</evidence>
<feature type="region of interest" description="Disordered" evidence="1">
    <location>
        <begin position="231"/>
        <end position="261"/>
    </location>
</feature>